<dbReference type="EMBL" id="QJKJ01010569">
    <property type="protein sequence ID" value="RDX73312.1"/>
    <property type="molecule type" value="Genomic_DNA"/>
</dbReference>
<name>A0A371F4S6_MUCPR</name>
<protein>
    <submittedName>
        <fullName evidence="1">Uncharacterized protein</fullName>
    </submittedName>
</protein>
<reference evidence="1" key="1">
    <citation type="submission" date="2018-05" db="EMBL/GenBank/DDBJ databases">
        <title>Draft genome of Mucuna pruriens seed.</title>
        <authorList>
            <person name="Nnadi N.E."/>
            <person name="Vos R."/>
            <person name="Hasami M.H."/>
            <person name="Devisetty U.K."/>
            <person name="Aguiy J.C."/>
        </authorList>
    </citation>
    <scope>NUCLEOTIDE SEQUENCE [LARGE SCALE GENOMIC DNA]</scope>
    <source>
        <strain evidence="1">JCA_2017</strain>
    </source>
</reference>
<feature type="non-terminal residue" evidence="1">
    <location>
        <position position="1"/>
    </location>
</feature>
<organism evidence="1 2">
    <name type="scientific">Mucuna pruriens</name>
    <name type="common">Velvet bean</name>
    <name type="synonym">Dolichos pruriens</name>
    <dbReference type="NCBI Taxonomy" id="157652"/>
    <lineage>
        <taxon>Eukaryota</taxon>
        <taxon>Viridiplantae</taxon>
        <taxon>Streptophyta</taxon>
        <taxon>Embryophyta</taxon>
        <taxon>Tracheophyta</taxon>
        <taxon>Spermatophyta</taxon>
        <taxon>Magnoliopsida</taxon>
        <taxon>eudicotyledons</taxon>
        <taxon>Gunneridae</taxon>
        <taxon>Pentapetalae</taxon>
        <taxon>rosids</taxon>
        <taxon>fabids</taxon>
        <taxon>Fabales</taxon>
        <taxon>Fabaceae</taxon>
        <taxon>Papilionoideae</taxon>
        <taxon>50 kb inversion clade</taxon>
        <taxon>NPAAA clade</taxon>
        <taxon>indigoferoid/millettioid clade</taxon>
        <taxon>Phaseoleae</taxon>
        <taxon>Mucuna</taxon>
    </lineage>
</organism>
<dbReference type="Proteomes" id="UP000257109">
    <property type="component" value="Unassembled WGS sequence"/>
</dbReference>
<accession>A0A371F4S6</accession>
<evidence type="ECO:0000313" key="2">
    <source>
        <dbReference type="Proteomes" id="UP000257109"/>
    </source>
</evidence>
<comment type="caution">
    <text evidence="1">The sequence shown here is derived from an EMBL/GenBank/DDBJ whole genome shotgun (WGS) entry which is preliminary data.</text>
</comment>
<dbReference type="OrthoDB" id="1923650at2759"/>
<dbReference type="AlphaFoldDB" id="A0A371F4S6"/>
<evidence type="ECO:0000313" key="1">
    <source>
        <dbReference type="EMBL" id="RDX73312.1"/>
    </source>
</evidence>
<sequence length="241" mass="27863">MKMFLEKFFPTSITTSIKKEICGIRHHNGSTSCVQLVFIIKSEQFLIQYFYEGLMLIGRSMIDATSSRALMDKTLATTRNLISNMIEHSTNTCLTLQNKLNQIVLKITKDTNYHLYLDNNNLCNLYNKIFCRIWSSRWQKVTFNSNIICLPQFRICKYKLDNWPPLQIPSQTILNPQQNSTKTISLPFPSKVVQAINFEINGELLQTFSKAEINIPSLMSLNRFQNMQSSLKGYAQIRGRS</sequence>
<proteinExistence type="predicted"/>
<keyword evidence="2" id="KW-1185">Reference proteome</keyword>
<gene>
    <name evidence="1" type="ORF">CR513_47105</name>
</gene>